<dbReference type="EMBL" id="UINC01194417">
    <property type="protein sequence ID" value="SVE10490.1"/>
    <property type="molecule type" value="Genomic_DNA"/>
</dbReference>
<evidence type="ECO:0000313" key="2">
    <source>
        <dbReference type="EMBL" id="SVE10490.1"/>
    </source>
</evidence>
<dbReference type="PROSITE" id="PS51199">
    <property type="entry name" value="SF4_HELICASE"/>
    <property type="match status" value="1"/>
</dbReference>
<dbReference type="GO" id="GO:0005524">
    <property type="term" value="F:ATP binding"/>
    <property type="evidence" value="ECO:0007669"/>
    <property type="project" value="InterPro"/>
</dbReference>
<dbReference type="PANTHER" id="PTHR30153:SF2">
    <property type="entry name" value="REPLICATIVE DNA HELICASE"/>
    <property type="match status" value="1"/>
</dbReference>
<dbReference type="AlphaFoldDB" id="A0A383ASJ0"/>
<evidence type="ECO:0000259" key="1">
    <source>
        <dbReference type="PROSITE" id="PS51199"/>
    </source>
</evidence>
<organism evidence="2">
    <name type="scientific">marine metagenome</name>
    <dbReference type="NCBI Taxonomy" id="408172"/>
    <lineage>
        <taxon>unclassified sequences</taxon>
        <taxon>metagenomes</taxon>
        <taxon>ecological metagenomes</taxon>
    </lineage>
</organism>
<protein>
    <recommendedName>
        <fullName evidence="1">SF4 helicase domain-containing protein</fullName>
    </recommendedName>
</protein>
<sequence length="250" mass="28266">ELDRLIDCAPTEHNYSYWLEPCRQSMLQRRYHSFAKELQEWATETSDIDALADQAESQLFELRKFAESDKGNNRLESFQRVITMLEAAHKGQTVTGLPTGFQDLDDLLGGLRNGALYTLAARPGMGKSTLAMNIAEQLAVIKKIPVGFFSLEMSEDELNLRMLGSHSGVNVQRFINLRDSKDERVRLIHKMADSIPSLNDAPFYIRPRTDLDINQLRAEARRLVSANGVQLIVVDYLQLVGVRTRRNGGT</sequence>
<dbReference type="GO" id="GO:0005829">
    <property type="term" value="C:cytosol"/>
    <property type="evidence" value="ECO:0007669"/>
    <property type="project" value="TreeGrafter"/>
</dbReference>
<dbReference type="InterPro" id="IPR027417">
    <property type="entry name" value="P-loop_NTPase"/>
</dbReference>
<feature type="domain" description="SF4 helicase" evidence="1">
    <location>
        <begin position="90"/>
        <end position="250"/>
    </location>
</feature>
<dbReference type="GO" id="GO:0003678">
    <property type="term" value="F:DNA helicase activity"/>
    <property type="evidence" value="ECO:0007669"/>
    <property type="project" value="InterPro"/>
</dbReference>
<dbReference type="InterPro" id="IPR007694">
    <property type="entry name" value="DNA_helicase_DnaB-like_C"/>
</dbReference>
<dbReference type="Gene3D" id="1.10.860.10">
    <property type="entry name" value="DNAb Helicase, Chain A"/>
    <property type="match status" value="1"/>
</dbReference>
<dbReference type="GO" id="GO:0006260">
    <property type="term" value="P:DNA replication"/>
    <property type="evidence" value="ECO:0007669"/>
    <property type="project" value="InterPro"/>
</dbReference>
<reference evidence="2" key="1">
    <citation type="submission" date="2018-05" db="EMBL/GenBank/DDBJ databases">
        <authorList>
            <person name="Lanie J.A."/>
            <person name="Ng W.-L."/>
            <person name="Kazmierczak K.M."/>
            <person name="Andrzejewski T.M."/>
            <person name="Davidsen T.M."/>
            <person name="Wayne K.J."/>
            <person name="Tettelin H."/>
            <person name="Glass J.I."/>
            <person name="Rusch D."/>
            <person name="Podicherti R."/>
            <person name="Tsui H.-C.T."/>
            <person name="Winkler M.E."/>
        </authorList>
    </citation>
    <scope>NUCLEOTIDE SEQUENCE</scope>
</reference>
<feature type="non-terminal residue" evidence="2">
    <location>
        <position position="250"/>
    </location>
</feature>
<dbReference type="PANTHER" id="PTHR30153">
    <property type="entry name" value="REPLICATIVE DNA HELICASE DNAB"/>
    <property type="match status" value="1"/>
</dbReference>
<accession>A0A383ASJ0</accession>
<feature type="non-terminal residue" evidence="2">
    <location>
        <position position="1"/>
    </location>
</feature>
<proteinExistence type="predicted"/>
<gene>
    <name evidence="2" type="ORF">METZ01_LOCUS463344</name>
</gene>
<name>A0A383ASJ0_9ZZZZ</name>
<dbReference type="InterPro" id="IPR016136">
    <property type="entry name" value="DNA_helicase_N/primase_C"/>
</dbReference>
<dbReference type="Pfam" id="PF03796">
    <property type="entry name" value="DnaB_C"/>
    <property type="match status" value="1"/>
</dbReference>
<dbReference type="Gene3D" id="3.40.50.300">
    <property type="entry name" value="P-loop containing nucleotide triphosphate hydrolases"/>
    <property type="match status" value="1"/>
</dbReference>
<dbReference type="SUPFAM" id="SSF52540">
    <property type="entry name" value="P-loop containing nucleoside triphosphate hydrolases"/>
    <property type="match status" value="1"/>
</dbReference>